<proteinExistence type="predicted"/>
<name>A0A382SAM2_9ZZZZ</name>
<feature type="transmembrane region" description="Helical" evidence="8">
    <location>
        <begin position="143"/>
        <end position="161"/>
    </location>
</feature>
<evidence type="ECO:0000256" key="5">
    <source>
        <dbReference type="ARBA" id="ARBA00022692"/>
    </source>
</evidence>
<organism evidence="10">
    <name type="scientific">marine metagenome</name>
    <dbReference type="NCBI Taxonomy" id="408172"/>
    <lineage>
        <taxon>unclassified sequences</taxon>
        <taxon>metagenomes</taxon>
        <taxon>ecological metagenomes</taxon>
    </lineage>
</organism>
<evidence type="ECO:0000256" key="2">
    <source>
        <dbReference type="ARBA" id="ARBA00022448"/>
    </source>
</evidence>
<sequence>MNTKLYQVFVRIDGALSTALCVLASLFVVAMMLHIVAGIFSRHVLGEPLGGVTEIVSVYDMVAVTFLPLAYVTHRNAHISVELFTRSLAPLWAQLIDTVAVLFVVLLSAWITIETANAAFESLYIREVWESGDGFLSVWVSRLFLPLGIGAMTFTWILEAVRRIDRLVRLNAPAISVP</sequence>
<keyword evidence="5 8" id="KW-0812">Transmembrane</keyword>
<evidence type="ECO:0000256" key="8">
    <source>
        <dbReference type="SAM" id="Phobius"/>
    </source>
</evidence>
<evidence type="ECO:0000256" key="6">
    <source>
        <dbReference type="ARBA" id="ARBA00022989"/>
    </source>
</evidence>
<feature type="transmembrane region" description="Helical" evidence="8">
    <location>
        <begin position="91"/>
        <end position="113"/>
    </location>
</feature>
<keyword evidence="7 8" id="KW-0472">Membrane</keyword>
<gene>
    <name evidence="10" type="ORF">METZ01_LOCUS358825</name>
</gene>
<dbReference type="GO" id="GO:0022857">
    <property type="term" value="F:transmembrane transporter activity"/>
    <property type="evidence" value="ECO:0007669"/>
    <property type="project" value="TreeGrafter"/>
</dbReference>
<dbReference type="InterPro" id="IPR055348">
    <property type="entry name" value="DctQ"/>
</dbReference>
<evidence type="ECO:0000313" key="10">
    <source>
        <dbReference type="EMBL" id="SVD05971.1"/>
    </source>
</evidence>
<dbReference type="EMBL" id="UINC01127083">
    <property type="protein sequence ID" value="SVD05971.1"/>
    <property type="molecule type" value="Genomic_DNA"/>
</dbReference>
<protein>
    <recommendedName>
        <fullName evidence="9">Tripartite ATP-independent periplasmic transporters DctQ component domain-containing protein</fullName>
    </recommendedName>
</protein>
<feature type="transmembrane region" description="Helical" evidence="8">
    <location>
        <begin position="12"/>
        <end position="40"/>
    </location>
</feature>
<dbReference type="PANTHER" id="PTHR35011">
    <property type="entry name" value="2,3-DIKETO-L-GULONATE TRAP TRANSPORTER SMALL PERMEASE PROTEIN YIAM"/>
    <property type="match status" value="1"/>
</dbReference>
<dbReference type="Pfam" id="PF04290">
    <property type="entry name" value="DctQ"/>
    <property type="match status" value="1"/>
</dbReference>
<accession>A0A382SAM2</accession>
<dbReference type="GO" id="GO:0015740">
    <property type="term" value="P:C4-dicarboxylate transport"/>
    <property type="evidence" value="ECO:0007669"/>
    <property type="project" value="TreeGrafter"/>
</dbReference>
<dbReference type="InterPro" id="IPR007387">
    <property type="entry name" value="TRAP_DctQ"/>
</dbReference>
<comment type="subcellular location">
    <subcellularLocation>
        <location evidence="1">Cell inner membrane</location>
        <topology evidence="1">Multi-pass membrane protein</topology>
    </subcellularLocation>
</comment>
<keyword evidence="4" id="KW-0997">Cell inner membrane</keyword>
<keyword evidence="6 8" id="KW-1133">Transmembrane helix</keyword>
<feature type="transmembrane region" description="Helical" evidence="8">
    <location>
        <begin position="52"/>
        <end position="71"/>
    </location>
</feature>
<dbReference type="GO" id="GO:0005886">
    <property type="term" value="C:plasma membrane"/>
    <property type="evidence" value="ECO:0007669"/>
    <property type="project" value="UniProtKB-SubCell"/>
</dbReference>
<keyword evidence="3" id="KW-1003">Cell membrane</keyword>
<evidence type="ECO:0000256" key="3">
    <source>
        <dbReference type="ARBA" id="ARBA00022475"/>
    </source>
</evidence>
<feature type="domain" description="Tripartite ATP-independent periplasmic transporters DctQ component" evidence="9">
    <location>
        <begin position="31"/>
        <end position="164"/>
    </location>
</feature>
<dbReference type="AlphaFoldDB" id="A0A382SAM2"/>
<evidence type="ECO:0000259" key="9">
    <source>
        <dbReference type="Pfam" id="PF04290"/>
    </source>
</evidence>
<evidence type="ECO:0000256" key="4">
    <source>
        <dbReference type="ARBA" id="ARBA00022519"/>
    </source>
</evidence>
<evidence type="ECO:0000256" key="7">
    <source>
        <dbReference type="ARBA" id="ARBA00023136"/>
    </source>
</evidence>
<reference evidence="10" key="1">
    <citation type="submission" date="2018-05" db="EMBL/GenBank/DDBJ databases">
        <authorList>
            <person name="Lanie J.A."/>
            <person name="Ng W.-L."/>
            <person name="Kazmierczak K.M."/>
            <person name="Andrzejewski T.M."/>
            <person name="Davidsen T.M."/>
            <person name="Wayne K.J."/>
            <person name="Tettelin H."/>
            <person name="Glass J.I."/>
            <person name="Rusch D."/>
            <person name="Podicherti R."/>
            <person name="Tsui H.-C.T."/>
            <person name="Winkler M.E."/>
        </authorList>
    </citation>
    <scope>NUCLEOTIDE SEQUENCE</scope>
</reference>
<keyword evidence="2" id="KW-0813">Transport</keyword>
<evidence type="ECO:0000256" key="1">
    <source>
        <dbReference type="ARBA" id="ARBA00004429"/>
    </source>
</evidence>
<dbReference type="PANTHER" id="PTHR35011:SF10">
    <property type="entry name" value="TRAP TRANSPORTER SMALL PERMEASE PROTEIN"/>
    <property type="match status" value="1"/>
</dbReference>